<gene>
    <name evidence="1" type="ORF">Aco03nite_036420</name>
</gene>
<dbReference type="EMBL" id="BOMG01000047">
    <property type="protein sequence ID" value="GID55238.1"/>
    <property type="molecule type" value="Genomic_DNA"/>
</dbReference>
<organism evidence="1 2">
    <name type="scientific">Actinoplanes couchii</name>
    <dbReference type="NCBI Taxonomy" id="403638"/>
    <lineage>
        <taxon>Bacteria</taxon>
        <taxon>Bacillati</taxon>
        <taxon>Actinomycetota</taxon>
        <taxon>Actinomycetes</taxon>
        <taxon>Micromonosporales</taxon>
        <taxon>Micromonosporaceae</taxon>
        <taxon>Actinoplanes</taxon>
    </lineage>
</organism>
<keyword evidence="2" id="KW-1185">Reference proteome</keyword>
<accession>A0ABQ3X9P6</accession>
<dbReference type="RefSeq" id="WP_239145244.1">
    <property type="nucleotide sequence ID" value="NZ_BAAAQE010000029.1"/>
</dbReference>
<evidence type="ECO:0000313" key="1">
    <source>
        <dbReference type="EMBL" id="GID55238.1"/>
    </source>
</evidence>
<proteinExistence type="predicted"/>
<name>A0ABQ3X9P6_9ACTN</name>
<sequence length="83" mass="9511">MSTIPVPEHLSDRPHWLCRVCGEPWPCPEARASLLSEYRAFPSLLKIYMTTLMYAAMRDLTIDDVPSPAELHDRFLTWAQPPA</sequence>
<reference evidence="1 2" key="1">
    <citation type="submission" date="2021-01" db="EMBL/GenBank/DDBJ databases">
        <title>Whole genome shotgun sequence of Actinoplanes couchii NBRC 106145.</title>
        <authorList>
            <person name="Komaki H."/>
            <person name="Tamura T."/>
        </authorList>
    </citation>
    <scope>NUCLEOTIDE SEQUENCE [LARGE SCALE GENOMIC DNA]</scope>
    <source>
        <strain evidence="1 2">NBRC 106145</strain>
    </source>
</reference>
<protein>
    <recommendedName>
        <fullName evidence="3">Flavin reductase</fullName>
    </recommendedName>
</protein>
<evidence type="ECO:0008006" key="3">
    <source>
        <dbReference type="Google" id="ProtNLM"/>
    </source>
</evidence>
<evidence type="ECO:0000313" key="2">
    <source>
        <dbReference type="Proteomes" id="UP000612282"/>
    </source>
</evidence>
<comment type="caution">
    <text evidence="1">The sequence shown here is derived from an EMBL/GenBank/DDBJ whole genome shotgun (WGS) entry which is preliminary data.</text>
</comment>
<dbReference type="Proteomes" id="UP000612282">
    <property type="component" value="Unassembled WGS sequence"/>
</dbReference>